<name>A0A4R0ELH8_9GAMM</name>
<evidence type="ECO:0000313" key="1">
    <source>
        <dbReference type="EMBL" id="TCB58234.1"/>
    </source>
</evidence>
<dbReference type="AlphaFoldDB" id="A0A4R0ELH8"/>
<reference evidence="1 2" key="1">
    <citation type="submission" date="2019-02" db="EMBL/GenBank/DDBJ databases">
        <title>High diversity of culturable Acinetobacter species in natural soil and water ecosystems.</title>
        <authorList>
            <person name="Radolfova-Krizova L."/>
            <person name="Nemec A."/>
        </authorList>
    </citation>
    <scope>NUCLEOTIDE SEQUENCE [LARGE SCALE GENOMIC DNA]</scope>
    <source>
        <strain evidence="1 2">ANC 4281</strain>
    </source>
</reference>
<gene>
    <name evidence="1" type="ORF">E0H85_11050</name>
</gene>
<dbReference type="RefSeq" id="WP_165493761.1">
    <property type="nucleotide sequence ID" value="NZ_SJOA01000013.1"/>
</dbReference>
<proteinExistence type="predicted"/>
<protein>
    <submittedName>
        <fullName evidence="1">Uncharacterized protein</fullName>
    </submittedName>
</protein>
<comment type="caution">
    <text evidence="1">The sequence shown here is derived from an EMBL/GenBank/DDBJ whole genome shotgun (WGS) entry which is preliminary data.</text>
</comment>
<evidence type="ECO:0000313" key="2">
    <source>
        <dbReference type="Proteomes" id="UP000291380"/>
    </source>
</evidence>
<organism evidence="1 2">
    <name type="scientific">Acinetobacter terrae</name>
    <dbReference type="NCBI Taxonomy" id="2731247"/>
    <lineage>
        <taxon>Bacteria</taxon>
        <taxon>Pseudomonadati</taxon>
        <taxon>Pseudomonadota</taxon>
        <taxon>Gammaproteobacteria</taxon>
        <taxon>Moraxellales</taxon>
        <taxon>Moraxellaceae</taxon>
        <taxon>Acinetobacter</taxon>
        <taxon>Acinetobacter Taxon 24</taxon>
    </lineage>
</organism>
<accession>A0A4R0ELH8</accession>
<sequence length="85" mass="9701">MFDPGNSDSSYGLWKHYFNIKALFRNKSALDPVKTLWYFPASLDIKLHDEGLQVSSCNTFFLGLDSPDKDVKYRFTFLSQVAGTV</sequence>
<dbReference type="EMBL" id="SJOA01000013">
    <property type="protein sequence ID" value="TCB58234.1"/>
    <property type="molecule type" value="Genomic_DNA"/>
</dbReference>
<dbReference type="Proteomes" id="UP000291380">
    <property type="component" value="Unassembled WGS sequence"/>
</dbReference>